<evidence type="ECO:0008006" key="2">
    <source>
        <dbReference type="Google" id="ProtNLM"/>
    </source>
</evidence>
<accession>X1GUJ4</accession>
<dbReference type="EMBL" id="BARU01021676">
    <property type="protein sequence ID" value="GAH48515.1"/>
    <property type="molecule type" value="Genomic_DNA"/>
</dbReference>
<comment type="caution">
    <text evidence="1">The sequence shown here is derived from an EMBL/GenBank/DDBJ whole genome shotgun (WGS) entry which is preliminary data.</text>
</comment>
<name>X1GUJ4_9ZZZZ</name>
<proteinExistence type="predicted"/>
<organism evidence="1">
    <name type="scientific">marine sediment metagenome</name>
    <dbReference type="NCBI Taxonomy" id="412755"/>
    <lineage>
        <taxon>unclassified sequences</taxon>
        <taxon>metagenomes</taxon>
        <taxon>ecological metagenomes</taxon>
    </lineage>
</organism>
<evidence type="ECO:0000313" key="1">
    <source>
        <dbReference type="EMBL" id="GAH48515.1"/>
    </source>
</evidence>
<protein>
    <recommendedName>
        <fullName evidence="2">GIY-YIG domain-containing protein</fullName>
    </recommendedName>
</protein>
<sequence>MSKWNEWIDIEKNASYKSYGVYKIRLADLKDCPIGISRFLDKDKDGIIQIGSSIDTEERIKCFRGAMEGKERAHAEGKRLNLIKKYTNFIGRYNNCKIQYSFKKLRNEIEARNEEGRLLKCYFKRHGEVPPLNNNLPCKDIDWGSLNCD</sequence>
<dbReference type="AlphaFoldDB" id="X1GUJ4"/>
<reference evidence="1" key="1">
    <citation type="journal article" date="2014" name="Front. Microbiol.">
        <title>High frequency of phylogenetically diverse reductive dehalogenase-homologous genes in deep subseafloor sedimentary metagenomes.</title>
        <authorList>
            <person name="Kawai M."/>
            <person name="Futagami T."/>
            <person name="Toyoda A."/>
            <person name="Takaki Y."/>
            <person name="Nishi S."/>
            <person name="Hori S."/>
            <person name="Arai W."/>
            <person name="Tsubouchi T."/>
            <person name="Morono Y."/>
            <person name="Uchiyama I."/>
            <person name="Ito T."/>
            <person name="Fujiyama A."/>
            <person name="Inagaki F."/>
            <person name="Takami H."/>
        </authorList>
    </citation>
    <scope>NUCLEOTIDE SEQUENCE</scope>
    <source>
        <strain evidence="1">Expedition CK06-06</strain>
    </source>
</reference>
<gene>
    <name evidence="1" type="ORF">S03H2_35438</name>
</gene>